<proteinExistence type="inferred from homology"/>
<dbReference type="PANTHER" id="PTHR34135">
    <property type="entry name" value="LYSOZYME"/>
    <property type="match status" value="1"/>
</dbReference>
<dbReference type="RefSeq" id="WP_173164492.1">
    <property type="nucleotide sequence ID" value="NZ_CP053716.1"/>
</dbReference>
<feature type="region of interest" description="Disordered" evidence="2">
    <location>
        <begin position="1"/>
        <end position="34"/>
    </location>
</feature>
<feature type="compositionally biased region" description="Basic and acidic residues" evidence="2">
    <location>
        <begin position="12"/>
        <end position="21"/>
    </location>
</feature>
<dbReference type="PROSITE" id="PS51904">
    <property type="entry name" value="GLYCOSYL_HYDROL_F25_2"/>
    <property type="match status" value="1"/>
</dbReference>
<dbReference type="Pfam" id="PF01183">
    <property type="entry name" value="Glyco_hydro_25"/>
    <property type="match status" value="1"/>
</dbReference>
<accession>A0A6M8J608</accession>
<gene>
    <name evidence="3" type="ORF">HLV38_04070</name>
</gene>
<dbReference type="GO" id="GO:0016052">
    <property type="term" value="P:carbohydrate catabolic process"/>
    <property type="evidence" value="ECO:0007669"/>
    <property type="project" value="TreeGrafter"/>
</dbReference>
<evidence type="ECO:0000313" key="3">
    <source>
        <dbReference type="EMBL" id="QKF07386.1"/>
    </source>
</evidence>
<keyword evidence="4" id="KW-1185">Reference proteome</keyword>
<dbReference type="GO" id="GO:0016998">
    <property type="term" value="P:cell wall macromolecule catabolic process"/>
    <property type="evidence" value="ECO:0007669"/>
    <property type="project" value="InterPro"/>
</dbReference>
<dbReference type="GO" id="GO:0003796">
    <property type="term" value="F:lysozyme activity"/>
    <property type="evidence" value="ECO:0007669"/>
    <property type="project" value="InterPro"/>
</dbReference>
<dbReference type="InterPro" id="IPR017853">
    <property type="entry name" value="GH"/>
</dbReference>
<sequence>MTGRRRPAPPPRADRGSVDPRWRRKPAYPPAGAVRRRRSRGGIAALLLALLLLVLVGGLAVAVSGVATPERSTEGLTGEVADGELSYPRHSYEWANLQRNGDRLAYVHEGRVLSRVGVDVSEHQGAIDWQAVAGDGIGFAYIRLGYRGTSTGALARDARFSDNLAGARAAGLDCGVYVFSQAISEEEAREEARMALDALGGAALQLPVAFDFEIAAAGTGASRAKGLSRDQMSSIARAFAREMKAGGYDTVIYGNAADLGRYRMSDLVDYPLWWAEYGTPVPTTRSRFSLWQYTNEGSVAGIRGSVDLNIDLTKAQ</sequence>
<reference evidence="4" key="1">
    <citation type="submission" date="2020-05" db="EMBL/GenBank/DDBJ databases">
        <title>Novel species in genus Nocardioides.</title>
        <authorList>
            <person name="Zhang G."/>
        </authorList>
    </citation>
    <scope>NUCLEOTIDE SEQUENCE [LARGE SCALE GENOMIC DNA]</scope>
    <source>
        <strain evidence="4">zg-1050</strain>
    </source>
</reference>
<evidence type="ECO:0000256" key="1">
    <source>
        <dbReference type="ARBA" id="ARBA00010646"/>
    </source>
</evidence>
<dbReference type="PANTHER" id="PTHR34135:SF2">
    <property type="entry name" value="LYSOZYME"/>
    <property type="match status" value="1"/>
</dbReference>
<dbReference type="GO" id="GO:0009253">
    <property type="term" value="P:peptidoglycan catabolic process"/>
    <property type="evidence" value="ECO:0007669"/>
    <property type="project" value="InterPro"/>
</dbReference>
<dbReference type="InterPro" id="IPR002053">
    <property type="entry name" value="Glyco_hydro_25"/>
</dbReference>
<dbReference type="KEGG" id="bwa:HLV38_04070"/>
<dbReference type="Proteomes" id="UP000503297">
    <property type="component" value="Chromosome"/>
</dbReference>
<organism evidence="3 4">
    <name type="scientific">Berryella wangjianweii</name>
    <dbReference type="NCBI Taxonomy" id="2734634"/>
    <lineage>
        <taxon>Bacteria</taxon>
        <taxon>Bacillati</taxon>
        <taxon>Actinomycetota</taxon>
        <taxon>Coriobacteriia</taxon>
        <taxon>Eggerthellales</taxon>
        <taxon>Eggerthellaceae</taxon>
        <taxon>Berryella</taxon>
    </lineage>
</organism>
<evidence type="ECO:0000313" key="4">
    <source>
        <dbReference type="Proteomes" id="UP000503297"/>
    </source>
</evidence>
<dbReference type="Gene3D" id="3.20.20.80">
    <property type="entry name" value="Glycosidases"/>
    <property type="match status" value="1"/>
</dbReference>
<name>A0A6M8J608_9ACTN</name>
<evidence type="ECO:0008006" key="5">
    <source>
        <dbReference type="Google" id="ProtNLM"/>
    </source>
</evidence>
<comment type="similarity">
    <text evidence="1">Belongs to the glycosyl hydrolase 25 family.</text>
</comment>
<dbReference type="AlphaFoldDB" id="A0A6M8J608"/>
<protein>
    <recommendedName>
        <fullName evidence="5">Lysozyme</fullName>
    </recommendedName>
</protein>
<dbReference type="SUPFAM" id="SSF51445">
    <property type="entry name" value="(Trans)glycosidases"/>
    <property type="match status" value="1"/>
</dbReference>
<evidence type="ECO:0000256" key="2">
    <source>
        <dbReference type="SAM" id="MobiDB-lite"/>
    </source>
</evidence>
<dbReference type="EMBL" id="CP053716">
    <property type="protein sequence ID" value="QKF07386.1"/>
    <property type="molecule type" value="Genomic_DNA"/>
</dbReference>